<dbReference type="InterPro" id="IPR000792">
    <property type="entry name" value="Tscrpt_reg_LuxR_C"/>
</dbReference>
<dbReference type="EMBL" id="QGTR01000010">
    <property type="protein sequence ID" value="PWV95479.1"/>
    <property type="molecule type" value="Genomic_DNA"/>
</dbReference>
<dbReference type="AlphaFoldDB" id="A0A317PBW6"/>
<dbReference type="InterPro" id="IPR016032">
    <property type="entry name" value="Sig_transdc_resp-reg_C-effctor"/>
</dbReference>
<dbReference type="GO" id="GO:0006355">
    <property type="term" value="P:regulation of DNA-templated transcription"/>
    <property type="evidence" value="ECO:0007669"/>
    <property type="project" value="InterPro"/>
</dbReference>
<dbReference type="Proteomes" id="UP000246352">
    <property type="component" value="Unassembled WGS sequence"/>
</dbReference>
<reference evidence="2 3" key="1">
    <citation type="submission" date="2018-05" db="EMBL/GenBank/DDBJ databases">
        <title>Genomic Encyclopedia of Type Strains, Phase IV (KMG-IV): sequencing the most valuable type-strain genomes for metagenomic binning, comparative biology and taxonomic classification.</title>
        <authorList>
            <person name="Goeker M."/>
        </authorList>
    </citation>
    <scope>NUCLEOTIDE SEQUENCE [LARGE SCALE GENOMIC DNA]</scope>
    <source>
        <strain evidence="2 3">DSM 16791</strain>
    </source>
</reference>
<sequence length="67" mass="7172">MTLPEPEMTSVERRCLMLVTEGNSVPDIARLLGCSAAMVLVHLMAARDKFAAPTVIDAAIIARRSGC</sequence>
<dbReference type="GO" id="GO:0003677">
    <property type="term" value="F:DNA binding"/>
    <property type="evidence" value="ECO:0007669"/>
    <property type="project" value="UniProtKB-KW"/>
</dbReference>
<evidence type="ECO:0000313" key="2">
    <source>
        <dbReference type="EMBL" id="PWV95479.1"/>
    </source>
</evidence>
<accession>A0A317PBW6</accession>
<keyword evidence="2" id="KW-0238">DNA-binding</keyword>
<evidence type="ECO:0000259" key="1">
    <source>
        <dbReference type="SMART" id="SM00421"/>
    </source>
</evidence>
<dbReference type="RefSeq" id="WP_158285031.1">
    <property type="nucleotide sequence ID" value="NZ_QGTR01000010.1"/>
</dbReference>
<dbReference type="Pfam" id="PF00196">
    <property type="entry name" value="GerE"/>
    <property type="match status" value="1"/>
</dbReference>
<dbReference type="SMART" id="SM00421">
    <property type="entry name" value="HTH_LUXR"/>
    <property type="match status" value="1"/>
</dbReference>
<dbReference type="Gene3D" id="1.10.10.10">
    <property type="entry name" value="Winged helix-like DNA-binding domain superfamily/Winged helix DNA-binding domain"/>
    <property type="match status" value="1"/>
</dbReference>
<comment type="caution">
    <text evidence="2">The sequence shown here is derived from an EMBL/GenBank/DDBJ whole genome shotgun (WGS) entry which is preliminary data.</text>
</comment>
<name>A0A317PBW6_9HYPH</name>
<gene>
    <name evidence="2" type="ORF">DFR52_1107</name>
</gene>
<evidence type="ECO:0000313" key="3">
    <source>
        <dbReference type="Proteomes" id="UP000246352"/>
    </source>
</evidence>
<feature type="domain" description="HTH luxR-type" evidence="1">
    <location>
        <begin position="5"/>
        <end position="62"/>
    </location>
</feature>
<protein>
    <submittedName>
        <fullName evidence="2">DNA-binding CsgD family transcriptional regulator</fullName>
    </submittedName>
</protein>
<keyword evidence="3" id="KW-1185">Reference proteome</keyword>
<dbReference type="SUPFAM" id="SSF46894">
    <property type="entry name" value="C-terminal effector domain of the bipartite response regulators"/>
    <property type="match status" value="1"/>
</dbReference>
<organism evidence="2 3">
    <name type="scientific">Hoeflea marina</name>
    <dbReference type="NCBI Taxonomy" id="274592"/>
    <lineage>
        <taxon>Bacteria</taxon>
        <taxon>Pseudomonadati</taxon>
        <taxon>Pseudomonadota</taxon>
        <taxon>Alphaproteobacteria</taxon>
        <taxon>Hyphomicrobiales</taxon>
        <taxon>Rhizobiaceae</taxon>
        <taxon>Hoeflea</taxon>
    </lineage>
</organism>
<dbReference type="InterPro" id="IPR036388">
    <property type="entry name" value="WH-like_DNA-bd_sf"/>
</dbReference>
<proteinExistence type="predicted"/>